<proteinExistence type="predicted"/>
<dbReference type="InterPro" id="IPR041561">
    <property type="entry name" value="PglD_N"/>
</dbReference>
<evidence type="ECO:0000259" key="2">
    <source>
        <dbReference type="Pfam" id="PF17836"/>
    </source>
</evidence>
<gene>
    <name evidence="3" type="ORF">LCGC14_1469810</name>
</gene>
<dbReference type="CDD" id="cd03360">
    <property type="entry name" value="LbH_AT_putative"/>
    <property type="match status" value="1"/>
</dbReference>
<feature type="domain" description="PglD N-terminal" evidence="2">
    <location>
        <begin position="9"/>
        <end position="81"/>
    </location>
</feature>
<dbReference type="InterPro" id="IPR001451">
    <property type="entry name" value="Hexapep"/>
</dbReference>
<dbReference type="Gene3D" id="3.40.50.20">
    <property type="match status" value="1"/>
</dbReference>
<dbReference type="NCBIfam" id="TIGR03570">
    <property type="entry name" value="NeuD_NnaD"/>
    <property type="match status" value="1"/>
</dbReference>
<name>A0A0F9MEI4_9ZZZZ</name>
<dbReference type="PROSITE" id="PS00101">
    <property type="entry name" value="HEXAPEP_TRANSFERASES"/>
    <property type="match status" value="1"/>
</dbReference>
<comment type="caution">
    <text evidence="3">The sequence shown here is derived from an EMBL/GenBank/DDBJ whole genome shotgun (WGS) entry which is preliminary data.</text>
</comment>
<dbReference type="InterPro" id="IPR018357">
    <property type="entry name" value="Hexapep_transf_CS"/>
</dbReference>
<dbReference type="Gene3D" id="2.160.10.10">
    <property type="entry name" value="Hexapeptide repeat proteins"/>
    <property type="match status" value="1"/>
</dbReference>
<dbReference type="PANTHER" id="PTHR43300">
    <property type="entry name" value="ACETYLTRANSFERASE"/>
    <property type="match status" value="1"/>
</dbReference>
<dbReference type="Pfam" id="PF17836">
    <property type="entry name" value="PglD_N"/>
    <property type="match status" value="1"/>
</dbReference>
<dbReference type="PANTHER" id="PTHR43300:SF7">
    <property type="entry name" value="UDP-N-ACETYLBACILLOSAMINE N-ACETYLTRANSFERASE"/>
    <property type="match status" value="1"/>
</dbReference>
<dbReference type="EMBL" id="LAZR01010326">
    <property type="protein sequence ID" value="KKM67567.1"/>
    <property type="molecule type" value="Genomic_DNA"/>
</dbReference>
<sequence>MTKPSVKTLAILGASGHGKVIADIAEQLGFSISFYDDAYPDKKSIEHWPVIGTFSDLLNVPSTNINVAVAIGHNNTREEKIATLAKNGYTLPALIHPSAIISKYAQIDLGSVIAANTVINAFAVIGRGCIINTSAIIEHDCKIGDFTHICPGTALAGGVCVGRSSWVGIGSKVKQLINIGDNTLIGAGSLIVKDIPSGVIAYGSPCTKVSDNS</sequence>
<dbReference type="AlphaFoldDB" id="A0A0F9MEI4"/>
<evidence type="ECO:0000256" key="1">
    <source>
        <dbReference type="ARBA" id="ARBA00022679"/>
    </source>
</evidence>
<keyword evidence="1" id="KW-0808">Transferase</keyword>
<dbReference type="InterPro" id="IPR050179">
    <property type="entry name" value="Trans_hexapeptide_repeat"/>
</dbReference>
<reference evidence="3" key="1">
    <citation type="journal article" date="2015" name="Nature">
        <title>Complex archaea that bridge the gap between prokaryotes and eukaryotes.</title>
        <authorList>
            <person name="Spang A."/>
            <person name="Saw J.H."/>
            <person name="Jorgensen S.L."/>
            <person name="Zaremba-Niedzwiedzka K."/>
            <person name="Martijn J."/>
            <person name="Lind A.E."/>
            <person name="van Eijk R."/>
            <person name="Schleper C."/>
            <person name="Guy L."/>
            <person name="Ettema T.J."/>
        </authorList>
    </citation>
    <scope>NUCLEOTIDE SEQUENCE</scope>
</reference>
<dbReference type="GO" id="GO:0016740">
    <property type="term" value="F:transferase activity"/>
    <property type="evidence" value="ECO:0007669"/>
    <property type="project" value="UniProtKB-KW"/>
</dbReference>
<organism evidence="3">
    <name type="scientific">marine sediment metagenome</name>
    <dbReference type="NCBI Taxonomy" id="412755"/>
    <lineage>
        <taxon>unclassified sequences</taxon>
        <taxon>metagenomes</taxon>
        <taxon>ecological metagenomes</taxon>
    </lineage>
</organism>
<evidence type="ECO:0000313" key="3">
    <source>
        <dbReference type="EMBL" id="KKM67567.1"/>
    </source>
</evidence>
<dbReference type="Pfam" id="PF00132">
    <property type="entry name" value="Hexapep"/>
    <property type="match status" value="1"/>
</dbReference>
<dbReference type="SUPFAM" id="SSF51161">
    <property type="entry name" value="Trimeric LpxA-like enzymes"/>
    <property type="match status" value="1"/>
</dbReference>
<dbReference type="InterPro" id="IPR020019">
    <property type="entry name" value="AcTrfase_PglD-like"/>
</dbReference>
<accession>A0A0F9MEI4</accession>
<dbReference type="InterPro" id="IPR011004">
    <property type="entry name" value="Trimer_LpxA-like_sf"/>
</dbReference>
<protein>
    <recommendedName>
        <fullName evidence="2">PglD N-terminal domain-containing protein</fullName>
    </recommendedName>
</protein>